<comment type="caution">
    <text evidence="2">The sequence shown here is derived from an EMBL/GenBank/DDBJ whole genome shotgun (WGS) entry which is preliminary data.</text>
</comment>
<reference evidence="2" key="2">
    <citation type="submission" date="2020-09" db="EMBL/GenBank/DDBJ databases">
        <authorList>
            <person name="Sun Q."/>
            <person name="Ohkuma M."/>
        </authorList>
    </citation>
    <scope>NUCLEOTIDE SEQUENCE</scope>
    <source>
        <strain evidence="2">JCM 4637</strain>
    </source>
</reference>
<name>A0A919CBM9_9ACTN</name>
<feature type="compositionally biased region" description="Acidic residues" evidence="1">
    <location>
        <begin position="55"/>
        <end position="74"/>
    </location>
</feature>
<proteinExistence type="predicted"/>
<evidence type="ECO:0000313" key="3">
    <source>
        <dbReference type="Proteomes" id="UP000638353"/>
    </source>
</evidence>
<gene>
    <name evidence="2" type="ORF">GCM10010334_49090</name>
</gene>
<dbReference type="EMBL" id="BMVC01000010">
    <property type="protein sequence ID" value="GHD02486.1"/>
    <property type="molecule type" value="Genomic_DNA"/>
</dbReference>
<protein>
    <submittedName>
        <fullName evidence="2">Uncharacterized protein</fullName>
    </submittedName>
</protein>
<reference evidence="2" key="1">
    <citation type="journal article" date="2014" name="Int. J. Syst. Evol. Microbiol.">
        <title>Complete genome sequence of Corynebacterium casei LMG S-19264T (=DSM 44701T), isolated from a smear-ripened cheese.</title>
        <authorList>
            <consortium name="US DOE Joint Genome Institute (JGI-PGF)"/>
            <person name="Walter F."/>
            <person name="Albersmeier A."/>
            <person name="Kalinowski J."/>
            <person name="Ruckert C."/>
        </authorList>
    </citation>
    <scope>NUCLEOTIDE SEQUENCE</scope>
    <source>
        <strain evidence="2">JCM 4637</strain>
    </source>
</reference>
<feature type="region of interest" description="Disordered" evidence="1">
    <location>
        <begin position="33"/>
        <end position="74"/>
    </location>
</feature>
<evidence type="ECO:0000256" key="1">
    <source>
        <dbReference type="SAM" id="MobiDB-lite"/>
    </source>
</evidence>
<dbReference type="Proteomes" id="UP000638353">
    <property type="component" value="Unassembled WGS sequence"/>
</dbReference>
<accession>A0A919CBM9</accession>
<dbReference type="AlphaFoldDB" id="A0A919CBM9"/>
<evidence type="ECO:0000313" key="2">
    <source>
        <dbReference type="EMBL" id="GHD02486.1"/>
    </source>
</evidence>
<organism evidence="2 3">
    <name type="scientific">Streptomyces finlayi</name>
    <dbReference type="NCBI Taxonomy" id="67296"/>
    <lineage>
        <taxon>Bacteria</taxon>
        <taxon>Bacillati</taxon>
        <taxon>Actinomycetota</taxon>
        <taxon>Actinomycetes</taxon>
        <taxon>Kitasatosporales</taxon>
        <taxon>Streptomycetaceae</taxon>
        <taxon>Streptomyces</taxon>
    </lineage>
</organism>
<sequence>MTPISACAAFTMAVTLVPARAWPWPGNAEVPAVANDSGDFGKTGKRMPRQMPQAAEDDPVEELDEDADDEDDVVDDDAAGFESELDEDDDEAVFEDEAGVLLDEEPRLSFR</sequence>